<dbReference type="InterPro" id="IPR032710">
    <property type="entry name" value="NTF2-like_dom_sf"/>
</dbReference>
<dbReference type="EMBL" id="QKRX01000008">
    <property type="protein sequence ID" value="RAU17598.1"/>
    <property type="molecule type" value="Genomic_DNA"/>
</dbReference>
<evidence type="ECO:0000256" key="5">
    <source>
        <dbReference type="ARBA" id="ARBA00023002"/>
    </source>
</evidence>
<dbReference type="RefSeq" id="WP_112159450.1">
    <property type="nucleotide sequence ID" value="NZ_QKRX01000008.1"/>
</dbReference>
<keyword evidence="3" id="KW-0058">Aromatic hydrocarbons catabolism</keyword>
<dbReference type="PANTHER" id="PTHR41534:SF2">
    <property type="entry name" value="3-PHENYLPROPIONATE_CINNAMIC ACID DIOXYGENASE SUBUNIT BETA"/>
    <property type="match status" value="1"/>
</dbReference>
<evidence type="ECO:0000313" key="6">
    <source>
        <dbReference type="EMBL" id="RAU17598.1"/>
    </source>
</evidence>
<evidence type="ECO:0000256" key="2">
    <source>
        <dbReference type="ARBA" id="ARBA00009570"/>
    </source>
</evidence>
<evidence type="ECO:0000256" key="3">
    <source>
        <dbReference type="ARBA" id="ARBA00022797"/>
    </source>
</evidence>
<dbReference type="Gene3D" id="3.10.450.50">
    <property type="match status" value="1"/>
</dbReference>
<gene>
    <name evidence="6" type="ORF">DN062_11350</name>
</gene>
<comment type="similarity">
    <text evidence="2">Belongs to the bacterial ring-hydroxylating dioxygenase beta subunit family.</text>
</comment>
<keyword evidence="4 6" id="KW-0223">Dioxygenase</keyword>
<evidence type="ECO:0000256" key="4">
    <source>
        <dbReference type="ARBA" id="ARBA00022964"/>
    </source>
</evidence>
<dbReference type="CDD" id="cd00667">
    <property type="entry name" value="ring_hydroxylating_dioxygenases_beta"/>
    <property type="match status" value="1"/>
</dbReference>
<dbReference type="AlphaFoldDB" id="A0A364NKD5"/>
<dbReference type="NCBIfam" id="NF007479">
    <property type="entry name" value="PRK10069.1"/>
    <property type="match status" value="1"/>
</dbReference>
<accession>A0A364NKD5</accession>
<keyword evidence="7" id="KW-1185">Reference proteome</keyword>
<comment type="caution">
    <text evidence="6">The sequence shown here is derived from an EMBL/GenBank/DDBJ whole genome shotgun (WGS) entry which is preliminary data.</text>
</comment>
<dbReference type="PANTHER" id="PTHR41534">
    <property type="entry name" value="BLR3401 PROTEIN"/>
    <property type="match status" value="1"/>
</dbReference>
<name>A0A364NKD5_9GAMM</name>
<organism evidence="6 7">
    <name type="scientific">Nitrincola tibetensis</name>
    <dbReference type="NCBI Taxonomy" id="2219697"/>
    <lineage>
        <taxon>Bacteria</taxon>
        <taxon>Pseudomonadati</taxon>
        <taxon>Pseudomonadota</taxon>
        <taxon>Gammaproteobacteria</taxon>
        <taxon>Oceanospirillales</taxon>
        <taxon>Oceanospirillaceae</taxon>
        <taxon>Nitrincola</taxon>
    </lineage>
</organism>
<dbReference type="OrthoDB" id="7446267at2"/>
<evidence type="ECO:0000313" key="7">
    <source>
        <dbReference type="Proteomes" id="UP000250744"/>
    </source>
</evidence>
<dbReference type="GO" id="GO:0051213">
    <property type="term" value="F:dioxygenase activity"/>
    <property type="evidence" value="ECO:0007669"/>
    <property type="project" value="UniProtKB-KW"/>
</dbReference>
<dbReference type="Pfam" id="PF00866">
    <property type="entry name" value="Ring_hydroxyl_B"/>
    <property type="match status" value="1"/>
</dbReference>
<protein>
    <submittedName>
        <fullName evidence="6">3-phenylpropionate dioxygenase</fullName>
    </submittedName>
</protein>
<dbReference type="GO" id="GO:0019380">
    <property type="term" value="P:3-phenylpropionate catabolic process"/>
    <property type="evidence" value="ECO:0007669"/>
    <property type="project" value="TreeGrafter"/>
</dbReference>
<comment type="pathway">
    <text evidence="1">Aromatic compound metabolism.</text>
</comment>
<proteinExistence type="inferred from homology"/>
<evidence type="ECO:0000256" key="1">
    <source>
        <dbReference type="ARBA" id="ARBA00005211"/>
    </source>
</evidence>
<sequence length="179" mass="21069">MFTKSAALESVSQDVFFEVAAFLNKEARLLDEERFEEWLGLIHEDIHYWMPGIENRRRENPLKQGFYDKDHMAYFDDSLRDLQRRVARFRQPSAWAENPATRNVHHVSNVEAFVAQAPNTYEVYSTFTSIRSRGLDEEYVIYGRRYDTLIRTESGLKLLKRLILIPNATLSCKNINTFL</sequence>
<dbReference type="InterPro" id="IPR000391">
    <property type="entry name" value="Rng_hydr_dOase-bsu"/>
</dbReference>
<reference evidence="6 7" key="1">
    <citation type="submission" date="2018-06" db="EMBL/GenBank/DDBJ databases">
        <title>Nitrincola tibetense sp. nov., isolated from Lake XuguoCo on Tibetan Plateau.</title>
        <authorList>
            <person name="Xing P."/>
        </authorList>
    </citation>
    <scope>NUCLEOTIDE SEQUENCE [LARGE SCALE GENOMIC DNA]</scope>
    <source>
        <strain evidence="7">xg18</strain>
    </source>
</reference>
<dbReference type="SUPFAM" id="SSF54427">
    <property type="entry name" value="NTF2-like"/>
    <property type="match status" value="1"/>
</dbReference>
<keyword evidence="5" id="KW-0560">Oxidoreductase</keyword>
<dbReference type="Proteomes" id="UP000250744">
    <property type="component" value="Unassembled WGS sequence"/>
</dbReference>